<comment type="similarity">
    <text evidence="1 6">Belongs to the AB hydrolase superfamily. Lipase family.</text>
</comment>
<dbReference type="InterPro" id="IPR025483">
    <property type="entry name" value="Lipase_euk"/>
</dbReference>
<accession>A0ABM5L754</accession>
<dbReference type="PIRSF" id="PIRSF000862">
    <property type="entry name" value="Steryl_ester_lip"/>
    <property type="match status" value="1"/>
</dbReference>
<keyword evidence="5" id="KW-0325">Glycoprotein</keyword>
<dbReference type="Proteomes" id="UP001652700">
    <property type="component" value="Unplaced"/>
</dbReference>
<dbReference type="SUPFAM" id="SSF53474">
    <property type="entry name" value="alpha/beta-Hydrolases"/>
    <property type="match status" value="1"/>
</dbReference>
<dbReference type="Gene3D" id="3.40.50.1820">
    <property type="entry name" value="alpha/beta hydrolase"/>
    <property type="match status" value="1"/>
</dbReference>
<dbReference type="InterPro" id="IPR000073">
    <property type="entry name" value="AB_hydrolase_1"/>
</dbReference>
<evidence type="ECO:0000256" key="3">
    <source>
        <dbReference type="ARBA" id="ARBA00022963"/>
    </source>
</evidence>
<evidence type="ECO:0000256" key="6">
    <source>
        <dbReference type="PIRNR" id="PIRNR000862"/>
    </source>
</evidence>
<sequence length="406" mass="46493">MLKRLIIIFSTLHLNILNSEAFDFQFHPDSRLSITQILTKYGYPVEIHNVITEDDYIITVFRIPHGKNSTKTHKYPVILVPGTCGCSENFIGAGIDHAIGYFLSDRGFDVWLTNTRGNLHAQKHKTMDPERDRKFWNFGWHEVAIYDTTALVDYILNATKASQAFYIGHSQGTTSYFAWLAEKPEYNEKIKLAVHLGPSVIYTNVRSPVAVMGKHASLIEKITKAFGLHYLFPRPITMFLNFLVRTLCAEMTVFVDLCYLIIYFGAYSKTNFVEPKNVQVLLQTFPAGCSVKELLHYFQIIHSGSFTKYDYGAKGNMKKYGTYTPPLYNLSNILAPVSLFVAHGDNVVPWEGVRDFITMLPNIDSVFDIPIESFNHVDYIFSNITTQYVNEPVYQLFMKHLQNKKT</sequence>
<evidence type="ECO:0000256" key="7">
    <source>
        <dbReference type="SAM" id="SignalP"/>
    </source>
</evidence>
<evidence type="ECO:0000256" key="5">
    <source>
        <dbReference type="ARBA" id="ARBA00023180"/>
    </source>
</evidence>
<keyword evidence="10" id="KW-1185">Reference proteome</keyword>
<dbReference type="Pfam" id="PF00561">
    <property type="entry name" value="Abhydrolase_1"/>
    <property type="match status" value="1"/>
</dbReference>
<evidence type="ECO:0000256" key="2">
    <source>
        <dbReference type="ARBA" id="ARBA00022729"/>
    </source>
</evidence>
<protein>
    <recommendedName>
        <fullName evidence="6">Lipase</fullName>
    </recommendedName>
</protein>
<organism evidence="9 10">
    <name type="scientific">Diabrotica virgifera virgifera</name>
    <name type="common">western corn rootworm</name>
    <dbReference type="NCBI Taxonomy" id="50390"/>
    <lineage>
        <taxon>Eukaryota</taxon>
        <taxon>Metazoa</taxon>
        <taxon>Ecdysozoa</taxon>
        <taxon>Arthropoda</taxon>
        <taxon>Hexapoda</taxon>
        <taxon>Insecta</taxon>
        <taxon>Pterygota</taxon>
        <taxon>Neoptera</taxon>
        <taxon>Endopterygota</taxon>
        <taxon>Coleoptera</taxon>
        <taxon>Polyphaga</taxon>
        <taxon>Cucujiformia</taxon>
        <taxon>Chrysomeloidea</taxon>
        <taxon>Chrysomelidae</taxon>
        <taxon>Galerucinae</taxon>
        <taxon>Diabroticina</taxon>
        <taxon>Diabroticites</taxon>
        <taxon>Diabrotica</taxon>
    </lineage>
</organism>
<dbReference type="EnsemblMetazoa" id="XM_050662304.1">
    <property type="protein sequence ID" value="XP_050518261.1"/>
    <property type="gene ID" value="LOC114332828"/>
</dbReference>
<keyword evidence="6" id="KW-0378">Hydrolase</keyword>
<keyword evidence="4" id="KW-0443">Lipid metabolism</keyword>
<evidence type="ECO:0000256" key="4">
    <source>
        <dbReference type="ARBA" id="ARBA00023098"/>
    </source>
</evidence>
<dbReference type="PANTHER" id="PTHR11005">
    <property type="entry name" value="LYSOSOMAL ACID LIPASE-RELATED"/>
    <property type="match status" value="1"/>
</dbReference>
<evidence type="ECO:0000256" key="1">
    <source>
        <dbReference type="ARBA" id="ARBA00010701"/>
    </source>
</evidence>
<feature type="domain" description="AB hydrolase-1" evidence="8">
    <location>
        <begin position="75"/>
        <end position="375"/>
    </location>
</feature>
<dbReference type="GeneID" id="114332828"/>
<feature type="chain" id="PRO_5047437172" description="Lipase" evidence="7">
    <location>
        <begin position="22"/>
        <end position="406"/>
    </location>
</feature>
<keyword evidence="3 6" id="KW-0442">Lipid degradation</keyword>
<dbReference type="RefSeq" id="XP_050518261.1">
    <property type="nucleotide sequence ID" value="XM_050662304.1"/>
</dbReference>
<evidence type="ECO:0000313" key="10">
    <source>
        <dbReference type="Proteomes" id="UP001652700"/>
    </source>
</evidence>
<proteinExistence type="inferred from homology"/>
<evidence type="ECO:0000313" key="9">
    <source>
        <dbReference type="EnsemblMetazoa" id="XP_050518261.1"/>
    </source>
</evidence>
<dbReference type="InterPro" id="IPR029058">
    <property type="entry name" value="AB_hydrolase_fold"/>
</dbReference>
<feature type="signal peptide" evidence="7">
    <location>
        <begin position="1"/>
        <end position="21"/>
    </location>
</feature>
<reference evidence="9" key="1">
    <citation type="submission" date="2025-05" db="UniProtKB">
        <authorList>
            <consortium name="EnsemblMetazoa"/>
        </authorList>
    </citation>
    <scope>IDENTIFICATION</scope>
</reference>
<keyword evidence="2 7" id="KW-0732">Signal</keyword>
<evidence type="ECO:0000259" key="8">
    <source>
        <dbReference type="Pfam" id="PF00561"/>
    </source>
</evidence>
<name>A0ABM5L754_DIAVI</name>